<dbReference type="EMBL" id="LWDD02000341">
    <property type="protein sequence ID" value="KAE8261614.1"/>
    <property type="molecule type" value="Genomic_DNA"/>
</dbReference>
<feature type="transmembrane region" description="Helical" evidence="1">
    <location>
        <begin position="204"/>
        <end position="222"/>
    </location>
</feature>
<name>A0A177UXV6_9BASI</name>
<feature type="transmembrane region" description="Helical" evidence="1">
    <location>
        <begin position="69"/>
        <end position="90"/>
    </location>
</feature>
<evidence type="ECO:0000313" key="5">
    <source>
        <dbReference type="Proteomes" id="UP000077671"/>
    </source>
</evidence>
<keyword evidence="1" id="KW-1133">Transmembrane helix</keyword>
<dbReference type="Proteomes" id="UP000836402">
    <property type="component" value="Unassembled WGS sequence"/>
</dbReference>
<keyword evidence="1" id="KW-0472">Membrane</keyword>
<reference evidence="4" key="2">
    <citation type="journal article" date="2019" name="IMA Fungus">
        <title>Genome sequencing and comparison of five Tilletia species to identify candidate genes for the detection of regulated species infecting wheat.</title>
        <authorList>
            <person name="Nguyen H.D.T."/>
            <person name="Sultana T."/>
            <person name="Kesanakurti P."/>
            <person name="Hambleton S."/>
        </authorList>
    </citation>
    <scope>NUCLEOTIDE SEQUENCE</scope>
    <source>
        <strain evidence="4">DAOMC 238032</strain>
    </source>
</reference>
<dbReference type="AlphaFoldDB" id="A0A177UXV6"/>
<keyword evidence="6" id="KW-1185">Reference proteome</keyword>
<comment type="caution">
    <text evidence="4">The sequence shown here is derived from an EMBL/GenBank/DDBJ whole genome shotgun (WGS) entry which is preliminary data.</text>
</comment>
<proteinExistence type="predicted"/>
<gene>
    <name evidence="4" type="ORF">A4X03_0g3107</name>
    <name evidence="3" type="ORF">JKIAZH3_G4573</name>
</gene>
<dbReference type="EMBL" id="CAJHJG010001756">
    <property type="protein sequence ID" value="CAD6914418.1"/>
    <property type="molecule type" value="Genomic_DNA"/>
</dbReference>
<dbReference type="Proteomes" id="UP000077671">
    <property type="component" value="Unassembled WGS sequence"/>
</dbReference>
<organism evidence="4 5">
    <name type="scientific">Tilletia caries</name>
    <name type="common">wheat bunt fungus</name>
    <dbReference type="NCBI Taxonomy" id="13290"/>
    <lineage>
        <taxon>Eukaryota</taxon>
        <taxon>Fungi</taxon>
        <taxon>Dikarya</taxon>
        <taxon>Basidiomycota</taxon>
        <taxon>Ustilaginomycotina</taxon>
        <taxon>Exobasidiomycetes</taxon>
        <taxon>Tilletiales</taxon>
        <taxon>Tilletiaceae</taxon>
        <taxon>Tilletia</taxon>
    </lineage>
</organism>
<feature type="signal peptide" evidence="2">
    <location>
        <begin position="1"/>
        <end position="21"/>
    </location>
</feature>
<keyword evidence="2" id="KW-0732">Signal</keyword>
<evidence type="ECO:0000313" key="6">
    <source>
        <dbReference type="Proteomes" id="UP000836402"/>
    </source>
</evidence>
<evidence type="ECO:0000313" key="4">
    <source>
        <dbReference type="EMBL" id="KAE8261614.1"/>
    </source>
</evidence>
<protein>
    <submittedName>
        <fullName evidence="4">Uncharacterized protein</fullName>
    </submittedName>
</protein>
<reference evidence="3" key="3">
    <citation type="submission" date="2020-10" db="EMBL/GenBank/DDBJ databases">
        <authorList>
            <person name="Sedaghatjoo S."/>
        </authorList>
    </citation>
    <scope>NUCLEOTIDE SEQUENCE</scope>
    <source>
        <strain evidence="3">AZH3</strain>
    </source>
</reference>
<feature type="chain" id="PRO_5044550227" evidence="2">
    <location>
        <begin position="22"/>
        <end position="229"/>
    </location>
</feature>
<keyword evidence="1" id="KW-0812">Transmembrane</keyword>
<accession>A0A177UXV6</accession>
<evidence type="ECO:0000256" key="2">
    <source>
        <dbReference type="SAM" id="SignalP"/>
    </source>
</evidence>
<evidence type="ECO:0000313" key="3">
    <source>
        <dbReference type="EMBL" id="CAD6914418.1"/>
    </source>
</evidence>
<reference evidence="4" key="1">
    <citation type="submission" date="2016-04" db="EMBL/GenBank/DDBJ databases">
        <authorList>
            <person name="Nguyen H.D."/>
            <person name="Kesanakurti P."/>
            <person name="Cullis J."/>
            <person name="Levesque C.A."/>
            <person name="Hambleton S."/>
        </authorList>
    </citation>
    <scope>NUCLEOTIDE SEQUENCE</scope>
    <source>
        <strain evidence="4">DAOMC 238032</strain>
    </source>
</reference>
<sequence length="229" mass="24473">MRFRAITLDVAILIASGRTAAGHSVTTSTNSYFGKHDTAKTIRPAVEPPGSDIFPRWHPLENTEALLKYFGYKLALVTAAGLLIGLPLMAHPDELPGQKAKAKPPCDGSPLLAQPVVDTGCSKILEARWDSSDTVGILSRTGGYKSGQVSVADLLVGLPPAPTLSKSHQNAGLRTDTRYEAALTPRWHPFDELSPLLADGTRKLGFLLGAGILFGIPFLMAYEADDKKA</sequence>
<evidence type="ECO:0000256" key="1">
    <source>
        <dbReference type="SAM" id="Phobius"/>
    </source>
</evidence>